<feature type="domain" description="Bcl-2 Bcl-2 homology region 1-3" evidence="7">
    <location>
        <begin position="117"/>
        <end position="221"/>
    </location>
</feature>
<evidence type="ECO:0000313" key="9">
    <source>
        <dbReference type="Proteomes" id="UP000271974"/>
    </source>
</evidence>
<accession>A0A433T7M4</accession>
<dbReference type="InterPro" id="IPR046371">
    <property type="entry name" value="Bcl-2_BH1-3"/>
</dbReference>
<keyword evidence="4" id="KW-0053">Apoptosis</keyword>
<comment type="subcellular location">
    <subcellularLocation>
        <location evidence="1">Endomembrane system</location>
    </subcellularLocation>
</comment>
<dbReference type="GO" id="GO:0097192">
    <property type="term" value="P:extrinsic apoptotic signaling pathway in absence of ligand"/>
    <property type="evidence" value="ECO:0007669"/>
    <property type="project" value="TreeGrafter"/>
</dbReference>
<dbReference type="SMART" id="SM00337">
    <property type="entry name" value="BCL"/>
    <property type="match status" value="1"/>
</dbReference>
<evidence type="ECO:0000256" key="3">
    <source>
        <dbReference type="ARBA" id="ARBA00022692"/>
    </source>
</evidence>
<keyword evidence="6" id="KW-0472">Membrane</keyword>
<organism evidence="8 9">
    <name type="scientific">Elysia chlorotica</name>
    <name type="common">Eastern emerald elysia</name>
    <name type="synonym">Sea slug</name>
    <dbReference type="NCBI Taxonomy" id="188477"/>
    <lineage>
        <taxon>Eukaryota</taxon>
        <taxon>Metazoa</taxon>
        <taxon>Spiralia</taxon>
        <taxon>Lophotrochozoa</taxon>
        <taxon>Mollusca</taxon>
        <taxon>Gastropoda</taxon>
        <taxon>Heterobranchia</taxon>
        <taxon>Euthyneura</taxon>
        <taxon>Panpulmonata</taxon>
        <taxon>Sacoglossa</taxon>
        <taxon>Placobranchoidea</taxon>
        <taxon>Plakobranchidae</taxon>
        <taxon>Elysia</taxon>
    </lineage>
</organism>
<gene>
    <name evidence="8" type="ORF">EGW08_014770</name>
</gene>
<evidence type="ECO:0000256" key="1">
    <source>
        <dbReference type="ARBA" id="ARBA00004308"/>
    </source>
</evidence>
<dbReference type="OrthoDB" id="6021377at2759"/>
<dbReference type="PROSITE" id="PS50062">
    <property type="entry name" value="BCL2_FAMILY"/>
    <property type="match status" value="1"/>
</dbReference>
<dbReference type="CDD" id="cd06845">
    <property type="entry name" value="Bcl-2_like"/>
    <property type="match status" value="1"/>
</dbReference>
<dbReference type="InterPro" id="IPR020726">
    <property type="entry name" value="Bcl2_BH2_motif_CS"/>
</dbReference>
<dbReference type="AlphaFoldDB" id="A0A433T7M4"/>
<dbReference type="GO" id="GO:0005741">
    <property type="term" value="C:mitochondrial outer membrane"/>
    <property type="evidence" value="ECO:0007669"/>
    <property type="project" value="TreeGrafter"/>
</dbReference>
<keyword evidence="5" id="KW-1133">Transmembrane helix</keyword>
<dbReference type="GO" id="GO:0042981">
    <property type="term" value="P:regulation of apoptotic process"/>
    <property type="evidence" value="ECO:0007669"/>
    <property type="project" value="InterPro"/>
</dbReference>
<dbReference type="GO" id="GO:0012505">
    <property type="term" value="C:endomembrane system"/>
    <property type="evidence" value="ECO:0007669"/>
    <property type="project" value="UniProtKB-SubCell"/>
</dbReference>
<protein>
    <recommendedName>
        <fullName evidence="7">Bcl-2 Bcl-2 homology region 1-3 domain-containing protein</fullName>
    </recommendedName>
</protein>
<sequence length="259" mass="29460">MSDVDLEPSTMSISLSLSAHSGLELRNDRLKPFQHFIQLFGIMSGNGIRAQLGLPDVDLNPRSRLGENHVGVQTERTEAAELKVIKDTTEAIAWDIVLVDFNSQTPRTAPNKFCRTMRRTVKDMLERHEIVFKGMVNKLNLDENNFFQTFVIVSDELFADGEVNWGRIVAVYAFAKRLAQHHNDNMKASQSETLHQEKIAMFLGKYVACKLGQWIHTHGGWDAFVEIFPDHKEFEEKMWKGLMFTAIGFVALGTMMASR</sequence>
<dbReference type="STRING" id="188477.A0A433T7M4"/>
<evidence type="ECO:0000259" key="7">
    <source>
        <dbReference type="SMART" id="SM00337"/>
    </source>
</evidence>
<dbReference type="Proteomes" id="UP000271974">
    <property type="component" value="Unassembled WGS sequence"/>
</dbReference>
<dbReference type="InterPro" id="IPR026298">
    <property type="entry name" value="Bcl-2_fam"/>
</dbReference>
<reference evidence="8 9" key="1">
    <citation type="submission" date="2019-01" db="EMBL/GenBank/DDBJ databases">
        <title>A draft genome assembly of the solar-powered sea slug Elysia chlorotica.</title>
        <authorList>
            <person name="Cai H."/>
            <person name="Li Q."/>
            <person name="Fang X."/>
            <person name="Li J."/>
            <person name="Curtis N.E."/>
            <person name="Altenburger A."/>
            <person name="Shibata T."/>
            <person name="Feng M."/>
            <person name="Maeda T."/>
            <person name="Schwartz J.A."/>
            <person name="Shigenobu S."/>
            <person name="Lundholm N."/>
            <person name="Nishiyama T."/>
            <person name="Yang H."/>
            <person name="Hasebe M."/>
            <person name="Li S."/>
            <person name="Pierce S.K."/>
            <person name="Wang J."/>
        </authorList>
    </citation>
    <scope>NUCLEOTIDE SEQUENCE [LARGE SCALE GENOMIC DNA]</scope>
    <source>
        <strain evidence="8">EC2010</strain>
        <tissue evidence="8">Whole organism of an adult</tissue>
    </source>
</reference>
<dbReference type="PROSITE" id="PS01258">
    <property type="entry name" value="BH2"/>
    <property type="match status" value="1"/>
</dbReference>
<evidence type="ECO:0000256" key="2">
    <source>
        <dbReference type="ARBA" id="ARBA00009458"/>
    </source>
</evidence>
<dbReference type="PANTHER" id="PTHR11256:SF47">
    <property type="entry name" value="BCL-2-LIKE PROTEIN 10"/>
    <property type="match status" value="1"/>
</dbReference>
<proteinExistence type="inferred from homology"/>
<keyword evidence="9" id="KW-1185">Reference proteome</keyword>
<evidence type="ECO:0000256" key="4">
    <source>
        <dbReference type="ARBA" id="ARBA00022703"/>
    </source>
</evidence>
<dbReference type="PANTHER" id="PTHR11256">
    <property type="entry name" value="BCL-2 RELATED"/>
    <property type="match status" value="1"/>
</dbReference>
<comment type="caution">
    <text evidence="8">The sequence shown here is derived from an EMBL/GenBank/DDBJ whole genome shotgun (WGS) entry which is preliminary data.</text>
</comment>
<dbReference type="InterPro" id="IPR036834">
    <property type="entry name" value="Bcl-2-like_sf"/>
</dbReference>
<name>A0A433T7M4_ELYCH</name>
<dbReference type="Gene3D" id="1.10.437.10">
    <property type="entry name" value="Blc2-like"/>
    <property type="match status" value="1"/>
</dbReference>
<dbReference type="EMBL" id="RQTK01000578">
    <property type="protein sequence ID" value="RUS77464.1"/>
    <property type="molecule type" value="Genomic_DNA"/>
</dbReference>
<dbReference type="SUPFAM" id="SSF56854">
    <property type="entry name" value="Bcl-2 inhibitors of programmed cell death"/>
    <property type="match status" value="1"/>
</dbReference>
<dbReference type="GO" id="GO:0051400">
    <property type="term" value="F:BH domain binding"/>
    <property type="evidence" value="ECO:0007669"/>
    <property type="project" value="TreeGrafter"/>
</dbReference>
<dbReference type="GO" id="GO:0001836">
    <property type="term" value="P:release of cytochrome c from mitochondria"/>
    <property type="evidence" value="ECO:0007669"/>
    <property type="project" value="TreeGrafter"/>
</dbReference>
<dbReference type="Pfam" id="PF00452">
    <property type="entry name" value="Bcl-2"/>
    <property type="match status" value="1"/>
</dbReference>
<evidence type="ECO:0000313" key="8">
    <source>
        <dbReference type="EMBL" id="RUS77464.1"/>
    </source>
</evidence>
<comment type="similarity">
    <text evidence="2">Belongs to the Bcl-2 family.</text>
</comment>
<evidence type="ECO:0000256" key="5">
    <source>
        <dbReference type="ARBA" id="ARBA00022989"/>
    </source>
</evidence>
<evidence type="ECO:0000256" key="6">
    <source>
        <dbReference type="ARBA" id="ARBA00023136"/>
    </source>
</evidence>
<dbReference type="InterPro" id="IPR002475">
    <property type="entry name" value="Bcl2-like"/>
</dbReference>
<keyword evidence="3" id="KW-0812">Transmembrane</keyword>
<dbReference type="GO" id="GO:0008630">
    <property type="term" value="P:intrinsic apoptotic signaling pathway in response to DNA damage"/>
    <property type="evidence" value="ECO:0007669"/>
    <property type="project" value="TreeGrafter"/>
</dbReference>